<gene>
    <name evidence="3" type="ORF">PENSTE_c007G00339</name>
</gene>
<evidence type="ECO:0000313" key="3">
    <source>
        <dbReference type="EMBL" id="OQE24577.1"/>
    </source>
</evidence>
<accession>A0A1V6TE06</accession>
<dbReference type="InterPro" id="IPR036779">
    <property type="entry name" value="LysM_dom_sf"/>
</dbReference>
<dbReference type="Gene3D" id="3.10.350.10">
    <property type="entry name" value="LysM domain"/>
    <property type="match status" value="2"/>
</dbReference>
<protein>
    <recommendedName>
        <fullName evidence="2">LysM domain-containing protein</fullName>
    </recommendedName>
</protein>
<dbReference type="OrthoDB" id="2107166at2759"/>
<proteinExistence type="predicted"/>
<dbReference type="EMBL" id="MLKD01000007">
    <property type="protein sequence ID" value="OQE24577.1"/>
    <property type="molecule type" value="Genomic_DNA"/>
</dbReference>
<evidence type="ECO:0000259" key="2">
    <source>
        <dbReference type="Pfam" id="PF01476"/>
    </source>
</evidence>
<dbReference type="AlphaFoldDB" id="A0A1V6TE06"/>
<organism evidence="3 4">
    <name type="scientific">Penicillium steckii</name>
    <dbReference type="NCBI Taxonomy" id="303698"/>
    <lineage>
        <taxon>Eukaryota</taxon>
        <taxon>Fungi</taxon>
        <taxon>Dikarya</taxon>
        <taxon>Ascomycota</taxon>
        <taxon>Pezizomycotina</taxon>
        <taxon>Eurotiomycetes</taxon>
        <taxon>Eurotiomycetidae</taxon>
        <taxon>Eurotiales</taxon>
        <taxon>Aspergillaceae</taxon>
        <taxon>Penicillium</taxon>
    </lineage>
</organism>
<evidence type="ECO:0000313" key="4">
    <source>
        <dbReference type="Proteomes" id="UP000191285"/>
    </source>
</evidence>
<dbReference type="STRING" id="303698.A0A1V6TE06"/>
<dbReference type="InterPro" id="IPR018392">
    <property type="entry name" value="LysM"/>
</dbReference>
<sequence>MYLAHTILQATLGFMIASATGAQAICNSTSLNTTSFNYYNDVENQTIHDIAIKFNRGVCDIGRANLMVDVSVVPYVGQTFIIPGEVCNPDWTSCVINGPGTDDCLVGGPRLYYTLNGDTLWKIAGRLNMTVDSIKCGGDGCSSKTNCTDGICPGGGGSQYSTNETIPAGQFIKIPMCHPSACDIEPYTFSKGVYKDLADKYGSTVGQIQMLSPTYNYSYIANEGGTAPPIGIAKNCRLLSSNYTILD</sequence>
<dbReference type="Pfam" id="PF01476">
    <property type="entry name" value="LysM"/>
    <property type="match status" value="1"/>
</dbReference>
<feature type="signal peptide" evidence="1">
    <location>
        <begin position="1"/>
        <end position="22"/>
    </location>
</feature>
<keyword evidence="1" id="KW-0732">Signal</keyword>
<keyword evidence="4" id="KW-1185">Reference proteome</keyword>
<feature type="domain" description="LysM" evidence="2">
    <location>
        <begin position="116"/>
        <end position="134"/>
    </location>
</feature>
<evidence type="ECO:0000256" key="1">
    <source>
        <dbReference type="SAM" id="SignalP"/>
    </source>
</evidence>
<comment type="caution">
    <text evidence="3">The sequence shown here is derived from an EMBL/GenBank/DDBJ whole genome shotgun (WGS) entry which is preliminary data.</text>
</comment>
<name>A0A1V6TE06_9EURO</name>
<reference evidence="4" key="1">
    <citation type="journal article" date="2017" name="Nat. Microbiol.">
        <title>Global analysis of biosynthetic gene clusters reveals vast potential of secondary metabolite production in Penicillium species.</title>
        <authorList>
            <person name="Nielsen J.C."/>
            <person name="Grijseels S."/>
            <person name="Prigent S."/>
            <person name="Ji B."/>
            <person name="Dainat J."/>
            <person name="Nielsen K.F."/>
            <person name="Frisvad J.C."/>
            <person name="Workman M."/>
            <person name="Nielsen J."/>
        </authorList>
    </citation>
    <scope>NUCLEOTIDE SEQUENCE [LARGE SCALE GENOMIC DNA]</scope>
    <source>
        <strain evidence="4">IBT 24891</strain>
    </source>
</reference>
<feature type="chain" id="PRO_5010719739" description="LysM domain-containing protein" evidence="1">
    <location>
        <begin position="23"/>
        <end position="247"/>
    </location>
</feature>
<dbReference type="Proteomes" id="UP000191285">
    <property type="component" value="Unassembled WGS sequence"/>
</dbReference>
<dbReference type="CDD" id="cd00118">
    <property type="entry name" value="LysM"/>
    <property type="match status" value="1"/>
</dbReference>